<sequence length="620" mass="69170">MLSGERPVAIRQLLLVEMGRKAIRPLLRQSRPLSRSEDVSLDASAWCSHSSYLRSKNNSAGLKVTESTSCLSQSAHACPGFKDYFSHSSTSSQAQKNSPYYPDPLTSSTPSQTQKSSSHYPESLTSSISSQAQKSSSYCPESAVSSPILICFKGTQTHRSYTLIAPLSLIFLDAITSRYSNLITPLARTISMPLLEGRKRKWYESDTDDGNDHETGTRIWTPKEIVVIDDEDHTAGRGTVEDPIRFREFTTGNIIPDAQHGTIFTVDDDEEEEEMATTATNMGQGLRERRVSSVFPIEDDCEVQERVRGLSERDYSLSPNDYAFSRGKSSQSRGVSTDSRACFDNAISYRGHGPVFTDSESGNESDADDDDIPGASSSQDSNDSEQIETPSSSQLEDGIPLLGATEDTIHQESIFRPVIKECVDKSTCSIVQTEVFDKESEQKRREEENIQKKSLFFSAWAPHNIAHLESRLAKLRPAAMNVGECWLYPGPTHVWQSALKIYVTFSCEGRTYKYTINAGFVALLVHGLLTEAFKEGIIKHRWHASHLCGNWRCTNPMHLVAEPGGVNSRRNLCFYGHLSTCDHDPPCLKHLKLKESFVTREENHQSSQEVGLPSNSQRQW</sequence>
<dbReference type="EMBL" id="ML986535">
    <property type="protein sequence ID" value="KAF2271653.1"/>
    <property type="molecule type" value="Genomic_DNA"/>
</dbReference>
<dbReference type="InterPro" id="IPR044925">
    <property type="entry name" value="His-Me_finger_sf"/>
</dbReference>
<protein>
    <recommendedName>
        <fullName evidence="2">Zinc-binding loop region of homing endonuclease domain-containing protein</fullName>
    </recommendedName>
</protein>
<dbReference type="InterPro" id="IPR044930">
    <property type="entry name" value="Homing_endonuclease_His-Me"/>
</dbReference>
<dbReference type="Pfam" id="PF05551">
    <property type="entry name" value="zf-His_Me_endon"/>
    <property type="match status" value="1"/>
</dbReference>
<dbReference type="RefSeq" id="XP_033649192.1">
    <property type="nucleotide sequence ID" value="XM_033802851.1"/>
</dbReference>
<dbReference type="Gene3D" id="3.90.75.10">
    <property type="entry name" value="Homing Intron 3 (I-ppo) Encoded Endonuclease, Chain A"/>
    <property type="match status" value="1"/>
</dbReference>
<evidence type="ECO:0000313" key="4">
    <source>
        <dbReference type="Proteomes" id="UP000800097"/>
    </source>
</evidence>
<dbReference type="GO" id="GO:0004519">
    <property type="term" value="F:endonuclease activity"/>
    <property type="evidence" value="ECO:0007669"/>
    <property type="project" value="InterPro"/>
</dbReference>
<accession>A0A6A6J688</accession>
<feature type="compositionally biased region" description="Polar residues" evidence="1">
    <location>
        <begin position="327"/>
        <end position="337"/>
    </location>
</feature>
<name>A0A6A6J688_WESOR</name>
<gene>
    <name evidence="3" type="ORF">EI97DRAFT_504800</name>
</gene>
<dbReference type="OrthoDB" id="5386048at2759"/>
<reference evidence="3" key="1">
    <citation type="journal article" date="2020" name="Stud. Mycol.">
        <title>101 Dothideomycetes genomes: a test case for predicting lifestyles and emergence of pathogens.</title>
        <authorList>
            <person name="Haridas S."/>
            <person name="Albert R."/>
            <person name="Binder M."/>
            <person name="Bloem J."/>
            <person name="Labutti K."/>
            <person name="Salamov A."/>
            <person name="Andreopoulos B."/>
            <person name="Baker S."/>
            <person name="Barry K."/>
            <person name="Bills G."/>
            <person name="Bluhm B."/>
            <person name="Cannon C."/>
            <person name="Castanera R."/>
            <person name="Culley D."/>
            <person name="Daum C."/>
            <person name="Ezra D."/>
            <person name="Gonzalez J."/>
            <person name="Henrissat B."/>
            <person name="Kuo A."/>
            <person name="Liang C."/>
            <person name="Lipzen A."/>
            <person name="Lutzoni F."/>
            <person name="Magnuson J."/>
            <person name="Mondo S."/>
            <person name="Nolan M."/>
            <person name="Ohm R."/>
            <person name="Pangilinan J."/>
            <person name="Park H.-J."/>
            <person name="Ramirez L."/>
            <person name="Alfaro M."/>
            <person name="Sun H."/>
            <person name="Tritt A."/>
            <person name="Yoshinaga Y."/>
            <person name="Zwiers L.-H."/>
            <person name="Turgeon B."/>
            <person name="Goodwin S."/>
            <person name="Spatafora J."/>
            <person name="Crous P."/>
            <person name="Grigoriev I."/>
        </authorList>
    </citation>
    <scope>NUCLEOTIDE SEQUENCE</scope>
    <source>
        <strain evidence="3">CBS 379.55</strain>
    </source>
</reference>
<proteinExistence type="predicted"/>
<dbReference type="InterPro" id="IPR008704">
    <property type="entry name" value="Endonuclease_Zinc-binding_loop"/>
</dbReference>
<evidence type="ECO:0000256" key="1">
    <source>
        <dbReference type="SAM" id="MobiDB-lite"/>
    </source>
</evidence>
<dbReference type="Proteomes" id="UP000800097">
    <property type="component" value="Unassembled WGS sequence"/>
</dbReference>
<dbReference type="SUPFAM" id="SSF54060">
    <property type="entry name" value="His-Me finger endonucleases"/>
    <property type="match status" value="1"/>
</dbReference>
<feature type="region of interest" description="Disordered" evidence="1">
    <location>
        <begin position="352"/>
        <end position="398"/>
    </location>
</feature>
<dbReference type="GeneID" id="54556026"/>
<organism evidence="3 4">
    <name type="scientific">Westerdykella ornata</name>
    <dbReference type="NCBI Taxonomy" id="318751"/>
    <lineage>
        <taxon>Eukaryota</taxon>
        <taxon>Fungi</taxon>
        <taxon>Dikarya</taxon>
        <taxon>Ascomycota</taxon>
        <taxon>Pezizomycotina</taxon>
        <taxon>Dothideomycetes</taxon>
        <taxon>Pleosporomycetidae</taxon>
        <taxon>Pleosporales</taxon>
        <taxon>Sporormiaceae</taxon>
        <taxon>Westerdykella</taxon>
    </lineage>
</organism>
<evidence type="ECO:0000259" key="2">
    <source>
        <dbReference type="Pfam" id="PF05551"/>
    </source>
</evidence>
<feature type="compositionally biased region" description="Acidic residues" evidence="1">
    <location>
        <begin position="361"/>
        <end position="372"/>
    </location>
</feature>
<feature type="domain" description="Zinc-binding loop region of homing endonuclease" evidence="2">
    <location>
        <begin position="540"/>
        <end position="592"/>
    </location>
</feature>
<feature type="region of interest" description="Disordered" evidence="1">
    <location>
        <begin position="315"/>
        <end position="337"/>
    </location>
</feature>
<feature type="compositionally biased region" description="Polar residues" evidence="1">
    <location>
        <begin position="89"/>
        <end position="98"/>
    </location>
</feature>
<keyword evidence="4" id="KW-1185">Reference proteome</keyword>
<evidence type="ECO:0000313" key="3">
    <source>
        <dbReference type="EMBL" id="KAF2271653.1"/>
    </source>
</evidence>
<feature type="compositionally biased region" description="Low complexity" evidence="1">
    <location>
        <begin position="106"/>
        <end position="126"/>
    </location>
</feature>
<dbReference type="AlphaFoldDB" id="A0A6A6J688"/>
<feature type="region of interest" description="Disordered" evidence="1">
    <location>
        <begin position="89"/>
        <end position="126"/>
    </location>
</feature>